<evidence type="ECO:0000313" key="2">
    <source>
        <dbReference type="Proteomes" id="UP000031166"/>
    </source>
</evidence>
<dbReference type="STRING" id="172043.RM53_14355"/>
<proteinExistence type="predicted"/>
<gene>
    <name evidence="1" type="ORF">RM53_14355</name>
</gene>
<reference evidence="1 2" key="1">
    <citation type="submission" date="2014-12" db="EMBL/GenBank/DDBJ databases">
        <title>Genome sequencing of Brevundimonas nasdae TPW30.</title>
        <authorList>
            <person name="Tan P.W."/>
            <person name="Chan K.-G."/>
        </authorList>
    </citation>
    <scope>NUCLEOTIDE SEQUENCE [LARGE SCALE GENOMIC DNA]</scope>
    <source>
        <strain evidence="1 2">TPW30</strain>
    </source>
</reference>
<dbReference type="EMBL" id="JWSY01000028">
    <property type="protein sequence ID" value="KIC55894.1"/>
    <property type="molecule type" value="Genomic_DNA"/>
</dbReference>
<name>A0A0B4C4D4_9CAUL</name>
<dbReference type="AlphaFoldDB" id="A0A0B4C4D4"/>
<dbReference type="Proteomes" id="UP000031166">
    <property type="component" value="Unassembled WGS sequence"/>
</dbReference>
<dbReference type="RefSeq" id="WP_039247809.1">
    <property type="nucleotide sequence ID" value="NZ_JWSY01000028.1"/>
</dbReference>
<protein>
    <submittedName>
        <fullName evidence="1">Uncharacterized protein</fullName>
    </submittedName>
</protein>
<evidence type="ECO:0000313" key="1">
    <source>
        <dbReference type="EMBL" id="KIC55894.1"/>
    </source>
</evidence>
<comment type="caution">
    <text evidence="1">The sequence shown here is derived from an EMBL/GenBank/DDBJ whole genome shotgun (WGS) entry which is preliminary data.</text>
</comment>
<sequence>MADLVVFKNPKAPQNSGPITVNGVTMCKWSQVTPLLGLYLDMDDNWRLATGEHRGFRGYAMREFDQWVVSAWCGSGKPKAWRQPNMRYKTEGGAVRALERMARFIEG</sequence>
<organism evidence="1 2">
    <name type="scientific">Brevundimonas nasdae</name>
    <dbReference type="NCBI Taxonomy" id="172043"/>
    <lineage>
        <taxon>Bacteria</taxon>
        <taxon>Pseudomonadati</taxon>
        <taxon>Pseudomonadota</taxon>
        <taxon>Alphaproteobacteria</taxon>
        <taxon>Caulobacterales</taxon>
        <taxon>Caulobacteraceae</taxon>
        <taxon>Brevundimonas</taxon>
    </lineage>
</organism>
<accession>A0A0B4C4D4</accession>